<dbReference type="OrthoDB" id="5919324at2759"/>
<evidence type="ECO:0000313" key="2">
    <source>
        <dbReference type="Proteomes" id="UP000054776"/>
    </source>
</evidence>
<keyword evidence="2" id="KW-1185">Reference proteome</keyword>
<evidence type="ECO:0000313" key="1">
    <source>
        <dbReference type="EMBL" id="KRY27252.1"/>
    </source>
</evidence>
<proteinExistence type="predicted"/>
<name>A0A0V1AR67_TRISP</name>
<organism evidence="1 2">
    <name type="scientific">Trichinella spiralis</name>
    <name type="common">Trichina worm</name>
    <dbReference type="NCBI Taxonomy" id="6334"/>
    <lineage>
        <taxon>Eukaryota</taxon>
        <taxon>Metazoa</taxon>
        <taxon>Ecdysozoa</taxon>
        <taxon>Nematoda</taxon>
        <taxon>Enoplea</taxon>
        <taxon>Dorylaimia</taxon>
        <taxon>Trichinellida</taxon>
        <taxon>Trichinellidae</taxon>
        <taxon>Trichinella</taxon>
    </lineage>
</organism>
<protein>
    <submittedName>
        <fullName evidence="1">Uncharacterized protein</fullName>
    </submittedName>
</protein>
<dbReference type="InParanoid" id="A0A0V1AR67"/>
<dbReference type="Proteomes" id="UP000054776">
    <property type="component" value="Unassembled WGS sequence"/>
</dbReference>
<dbReference type="AlphaFoldDB" id="A0A0V1AR67"/>
<sequence length="175" mass="20397">MFEKSVHNLLTGVHVDHLPVGRDSYRSSVVCGYCFTGVQYFYLEWYQQTMMTTVDTDVRQMSSMMIAFIDKIDELYAKWVALMAMSQANLPKLATITASIANRAEFSKLPYQLLSEKNSRTSCSRLEQLPMLNVQPVEFGERHVGDVHFFRLQVWKTEIEQRYLNQFGQHLTQRI</sequence>
<dbReference type="EMBL" id="JYDH01000269">
    <property type="protein sequence ID" value="KRY27252.1"/>
    <property type="molecule type" value="Genomic_DNA"/>
</dbReference>
<accession>A0A0V1AR67</accession>
<comment type="caution">
    <text evidence="1">The sequence shown here is derived from an EMBL/GenBank/DDBJ whole genome shotgun (WGS) entry which is preliminary data.</text>
</comment>
<reference evidence="1 2" key="1">
    <citation type="submission" date="2015-01" db="EMBL/GenBank/DDBJ databases">
        <title>Evolution of Trichinella species and genotypes.</title>
        <authorList>
            <person name="Korhonen P.K."/>
            <person name="Edoardo P."/>
            <person name="Giuseppe L.R."/>
            <person name="Gasser R.B."/>
        </authorList>
    </citation>
    <scope>NUCLEOTIDE SEQUENCE [LARGE SCALE GENOMIC DNA]</scope>
    <source>
        <strain evidence="1">ISS3</strain>
    </source>
</reference>
<gene>
    <name evidence="1" type="ORF">T01_122</name>
</gene>